<dbReference type="RefSeq" id="WP_376844829.1">
    <property type="nucleotide sequence ID" value="NZ_JBHSFW010000001.1"/>
</dbReference>
<feature type="binding site" evidence="5">
    <location>
        <position position="226"/>
    </location>
    <ligand>
        <name>Mg(2+)</name>
        <dbReference type="ChEBI" id="CHEBI:18420"/>
        <label>2</label>
    </ligand>
</feature>
<proteinExistence type="inferred from homology"/>
<dbReference type="EC" id="2.4.2.18" evidence="5"/>
<comment type="similarity">
    <text evidence="5">Belongs to the anthranilate phosphoribosyltransferase family.</text>
</comment>
<dbReference type="InterPro" id="IPR036320">
    <property type="entry name" value="Glycosyl_Trfase_fam3_N_dom_sf"/>
</dbReference>
<sequence length="342" mass="36446">MRLFHEGLDRMLNGRTLNRTEARLMMDHIMTGEANPHQISSFLTILRFRGETVDELTGFAESLRVHADHFDPGADVVDTCGTGGDGAATFNISTAVAILLSAAGVKVAKHGNRAVSSKSGSADALEALGIPVQASKEEALLFLKKHHMCFLFAPQYHSSMKYAAAVRKDLGFRTVFNILGPLANPAGSQRQLIGVPDFRVAKKMAEAVQTLGTKRTMIVTGDGGLDELAITGPSQALLIEDGKMKKLTIDPIELGLSRGSLDDIQVGTPSESAGLMLDVFHNRGNVSARNIVLLNGGAAFFVAGKAASIRDGIEIARVTLASGRALTHLEALRSKGQVLRHA</sequence>
<feature type="binding site" evidence="5">
    <location>
        <begin position="91"/>
        <end position="94"/>
    </location>
    <ligand>
        <name>5-phospho-alpha-D-ribose 1-diphosphate</name>
        <dbReference type="ChEBI" id="CHEBI:58017"/>
    </ligand>
</feature>
<feature type="binding site" evidence="5">
    <location>
        <position position="121"/>
    </location>
    <ligand>
        <name>5-phospho-alpha-D-ribose 1-diphosphate</name>
        <dbReference type="ChEBI" id="CHEBI:58017"/>
    </ligand>
</feature>
<keyword evidence="5" id="KW-0028">Amino-acid biosynthesis</keyword>
<keyword evidence="5" id="KW-0460">Magnesium</keyword>
<dbReference type="Gene3D" id="3.40.1030.10">
    <property type="entry name" value="Nucleoside phosphorylase/phosphoribosyltransferase catalytic domain"/>
    <property type="match status" value="1"/>
</dbReference>
<evidence type="ECO:0000256" key="5">
    <source>
        <dbReference type="HAMAP-Rule" id="MF_00211"/>
    </source>
</evidence>
<dbReference type="SUPFAM" id="SSF47648">
    <property type="entry name" value="Nucleoside phosphorylase/phosphoribosyltransferase N-terminal domain"/>
    <property type="match status" value="1"/>
</dbReference>
<comment type="catalytic activity">
    <reaction evidence="5">
        <text>N-(5-phospho-beta-D-ribosyl)anthranilate + diphosphate = 5-phospho-alpha-D-ribose 1-diphosphate + anthranilate</text>
        <dbReference type="Rhea" id="RHEA:11768"/>
        <dbReference type="ChEBI" id="CHEBI:16567"/>
        <dbReference type="ChEBI" id="CHEBI:18277"/>
        <dbReference type="ChEBI" id="CHEBI:33019"/>
        <dbReference type="ChEBI" id="CHEBI:58017"/>
        <dbReference type="EC" id="2.4.2.18"/>
    </reaction>
</comment>
<feature type="domain" description="Glycosyl transferase family 3 N-terminal" evidence="7">
    <location>
        <begin position="8"/>
        <end position="67"/>
    </location>
</feature>
<keyword evidence="9" id="KW-1185">Reference proteome</keyword>
<keyword evidence="4 5" id="KW-0057">Aromatic amino acid biosynthesis</keyword>
<evidence type="ECO:0000256" key="4">
    <source>
        <dbReference type="ARBA" id="ARBA00023141"/>
    </source>
</evidence>
<comment type="pathway">
    <text evidence="5">Amino-acid biosynthesis; L-tryptophan biosynthesis; L-tryptophan from chorismate: step 2/5.</text>
</comment>
<keyword evidence="5" id="KW-0479">Metal-binding</keyword>
<dbReference type="InterPro" id="IPR017459">
    <property type="entry name" value="Glycosyl_Trfase_fam3_N_dom"/>
</dbReference>
<feature type="binding site" evidence="5">
    <location>
        <begin position="109"/>
        <end position="117"/>
    </location>
    <ligand>
        <name>5-phospho-alpha-D-ribose 1-diphosphate</name>
        <dbReference type="ChEBI" id="CHEBI:58017"/>
    </ligand>
</feature>
<dbReference type="Pfam" id="PF00591">
    <property type="entry name" value="Glycos_transf_3"/>
    <property type="match status" value="1"/>
</dbReference>
<name>A0ABV9GKT9_9BACL</name>
<comment type="caution">
    <text evidence="5">Lacks conserved residue(s) required for the propagation of feature annotation.</text>
</comment>
<accession>A0ABV9GKT9</accession>
<evidence type="ECO:0000259" key="7">
    <source>
        <dbReference type="Pfam" id="PF02885"/>
    </source>
</evidence>
<reference evidence="9" key="1">
    <citation type="journal article" date="2019" name="Int. J. Syst. Evol. Microbiol.">
        <title>The Global Catalogue of Microorganisms (GCM) 10K type strain sequencing project: providing services to taxonomists for standard genome sequencing and annotation.</title>
        <authorList>
            <consortium name="The Broad Institute Genomics Platform"/>
            <consortium name="The Broad Institute Genome Sequencing Center for Infectious Disease"/>
            <person name="Wu L."/>
            <person name="Ma J."/>
        </authorList>
    </citation>
    <scope>NUCLEOTIDE SEQUENCE [LARGE SCALE GENOMIC DNA]</scope>
    <source>
        <strain evidence="9">CGMCC 1.16306</strain>
    </source>
</reference>
<dbReference type="HAMAP" id="MF_00211">
    <property type="entry name" value="TrpD"/>
    <property type="match status" value="1"/>
</dbReference>
<evidence type="ECO:0000256" key="3">
    <source>
        <dbReference type="ARBA" id="ARBA00022822"/>
    </source>
</evidence>
<evidence type="ECO:0000256" key="1">
    <source>
        <dbReference type="ARBA" id="ARBA00022676"/>
    </source>
</evidence>
<dbReference type="GO" id="GO:0004048">
    <property type="term" value="F:anthranilate phosphoribosyltransferase activity"/>
    <property type="evidence" value="ECO:0007669"/>
    <property type="project" value="UniProtKB-EC"/>
</dbReference>
<dbReference type="NCBIfam" id="TIGR01245">
    <property type="entry name" value="trpD"/>
    <property type="match status" value="1"/>
</dbReference>
<evidence type="ECO:0000313" key="9">
    <source>
        <dbReference type="Proteomes" id="UP001596022"/>
    </source>
</evidence>
<keyword evidence="3 5" id="KW-0822">Tryptophan biosynthesis</keyword>
<dbReference type="InterPro" id="IPR005940">
    <property type="entry name" value="Anthranilate_Pribosyl_Tfrase"/>
</dbReference>
<evidence type="ECO:0000259" key="6">
    <source>
        <dbReference type="Pfam" id="PF00591"/>
    </source>
</evidence>
<feature type="binding site" evidence="5">
    <location>
        <position position="81"/>
    </location>
    <ligand>
        <name>5-phospho-alpha-D-ribose 1-diphosphate</name>
        <dbReference type="ChEBI" id="CHEBI:58017"/>
    </ligand>
</feature>
<feature type="binding site" evidence="5">
    <location>
        <position position="227"/>
    </location>
    <ligand>
        <name>Mg(2+)</name>
        <dbReference type="ChEBI" id="CHEBI:18420"/>
        <label>2</label>
    </ligand>
</feature>
<feature type="binding site" evidence="5">
    <location>
        <position position="167"/>
    </location>
    <ligand>
        <name>anthranilate</name>
        <dbReference type="ChEBI" id="CHEBI:16567"/>
        <label>2</label>
    </ligand>
</feature>
<dbReference type="Pfam" id="PF02885">
    <property type="entry name" value="Glycos_trans_3N"/>
    <property type="match status" value="1"/>
</dbReference>
<evidence type="ECO:0000313" key="8">
    <source>
        <dbReference type="EMBL" id="MFC4617805.1"/>
    </source>
</evidence>
<feature type="domain" description="Glycosyl transferase family 3" evidence="6">
    <location>
        <begin position="75"/>
        <end position="326"/>
    </location>
</feature>
<dbReference type="InterPro" id="IPR035902">
    <property type="entry name" value="Nuc_phospho_transferase"/>
</dbReference>
<feature type="binding site" evidence="5">
    <location>
        <position position="93"/>
    </location>
    <ligand>
        <name>Mg(2+)</name>
        <dbReference type="ChEBI" id="CHEBI:18420"/>
        <label>1</label>
    </ligand>
</feature>
<gene>
    <name evidence="5 8" type="primary">trpD</name>
    <name evidence="8" type="ORF">ACFO4N_03575</name>
</gene>
<feature type="binding site" evidence="5">
    <location>
        <position position="112"/>
    </location>
    <ligand>
        <name>anthranilate</name>
        <dbReference type="ChEBI" id="CHEBI:16567"/>
        <label>1</label>
    </ligand>
</feature>
<comment type="function">
    <text evidence="5">Catalyzes the transfer of the phosphoribosyl group of 5-phosphorylribose-1-pyrophosphate (PRPP) to anthranilate to yield N-(5'-phosphoribosyl)-anthranilate (PRA).</text>
</comment>
<dbReference type="Gene3D" id="1.20.970.10">
    <property type="entry name" value="Transferase, Pyrimidine Nucleoside Phosphorylase, Chain C"/>
    <property type="match status" value="1"/>
</dbReference>
<keyword evidence="1 5" id="KW-0328">Glycosyltransferase</keyword>
<feature type="binding site" evidence="5">
    <location>
        <position position="227"/>
    </location>
    <ligand>
        <name>Mg(2+)</name>
        <dbReference type="ChEBI" id="CHEBI:18420"/>
        <label>1</label>
    </ligand>
</feature>
<feature type="binding site" evidence="5">
    <location>
        <begin position="84"/>
        <end position="85"/>
    </location>
    <ligand>
        <name>5-phospho-alpha-D-ribose 1-diphosphate</name>
        <dbReference type="ChEBI" id="CHEBI:58017"/>
    </ligand>
</feature>
<dbReference type="EMBL" id="JBHSFW010000001">
    <property type="protein sequence ID" value="MFC4617805.1"/>
    <property type="molecule type" value="Genomic_DNA"/>
</dbReference>
<dbReference type="PANTHER" id="PTHR43285">
    <property type="entry name" value="ANTHRANILATE PHOSPHORIBOSYLTRANSFERASE"/>
    <property type="match status" value="1"/>
</dbReference>
<evidence type="ECO:0000256" key="2">
    <source>
        <dbReference type="ARBA" id="ARBA00022679"/>
    </source>
</evidence>
<protein>
    <recommendedName>
        <fullName evidence="5">Anthranilate phosphoribosyltransferase</fullName>
        <ecNumber evidence="5">2.4.2.18</ecNumber>
    </recommendedName>
</protein>
<comment type="caution">
    <text evidence="8">The sequence shown here is derived from an EMBL/GenBank/DDBJ whole genome shotgun (WGS) entry which is preliminary data.</text>
</comment>
<dbReference type="Proteomes" id="UP001596022">
    <property type="component" value="Unassembled WGS sequence"/>
</dbReference>
<keyword evidence="2 5" id="KW-0808">Transferase</keyword>
<dbReference type="PANTHER" id="PTHR43285:SF2">
    <property type="entry name" value="ANTHRANILATE PHOSPHORIBOSYLTRANSFERASE"/>
    <property type="match status" value="1"/>
</dbReference>
<organism evidence="8 9">
    <name type="scientific">Camelliibacillus cellulosilyticus</name>
    <dbReference type="NCBI Taxonomy" id="2174486"/>
    <lineage>
        <taxon>Bacteria</taxon>
        <taxon>Bacillati</taxon>
        <taxon>Bacillota</taxon>
        <taxon>Bacilli</taxon>
        <taxon>Bacillales</taxon>
        <taxon>Sporolactobacillaceae</taxon>
        <taxon>Camelliibacillus</taxon>
    </lineage>
</organism>
<dbReference type="InterPro" id="IPR000312">
    <property type="entry name" value="Glycosyl_Trfase_fam3"/>
</dbReference>
<dbReference type="SUPFAM" id="SSF52418">
    <property type="entry name" value="Nucleoside phosphorylase/phosphoribosyltransferase catalytic domain"/>
    <property type="match status" value="1"/>
</dbReference>
<comment type="subunit">
    <text evidence="5">Homodimer.</text>
</comment>
<feature type="binding site" evidence="5">
    <location>
        <position position="81"/>
    </location>
    <ligand>
        <name>anthranilate</name>
        <dbReference type="ChEBI" id="CHEBI:16567"/>
        <label>1</label>
    </ligand>
</feature>
<feature type="binding site" evidence="5">
    <location>
        <position position="89"/>
    </location>
    <ligand>
        <name>5-phospho-alpha-D-ribose 1-diphosphate</name>
        <dbReference type="ChEBI" id="CHEBI:58017"/>
    </ligand>
</feature>
<comment type="cofactor">
    <cofactor evidence="5">
        <name>Mg(2+)</name>
        <dbReference type="ChEBI" id="CHEBI:18420"/>
    </cofactor>
    <text evidence="5">Binds 2 magnesium ions per monomer.</text>
</comment>